<dbReference type="KEGG" id="toc:Toce_0498"/>
<dbReference type="eggNOG" id="ENOG5033G01">
    <property type="taxonomic scope" value="Bacteria"/>
</dbReference>
<protein>
    <submittedName>
        <fullName evidence="3">Uncharacterized protein</fullName>
    </submittedName>
</protein>
<feature type="transmembrane region" description="Helical" evidence="2">
    <location>
        <begin position="12"/>
        <end position="31"/>
    </location>
</feature>
<name>D9S1J7_THEOJ</name>
<dbReference type="OrthoDB" id="2113067at2"/>
<keyword evidence="4" id="KW-1185">Reference proteome</keyword>
<evidence type="ECO:0000313" key="4">
    <source>
        <dbReference type="Proteomes" id="UP000000272"/>
    </source>
</evidence>
<feature type="region of interest" description="Disordered" evidence="1">
    <location>
        <begin position="45"/>
        <end position="100"/>
    </location>
</feature>
<gene>
    <name evidence="3" type="ordered locus">Toce_0498</name>
</gene>
<dbReference type="EMBL" id="CP002131">
    <property type="protein sequence ID" value="ADL07274.1"/>
    <property type="molecule type" value="Genomic_DNA"/>
</dbReference>
<sequence length="187" mass="20838">MGKEKGKIPYKAIIITLALFLALIISAYHILVNEAFDLVFPDHPGEVSQSGGQAQPPTDIKSPDLPRTPEVDVHETGSEEGQTSRGTPPPKFEKPEKPLGTTAGKAIEDISIDEISGNISFSDKRRILWLVVRRLTSDDIKYLLGLLKGGLTESEKEEAKKIAFSRFTPEEIQEIRSLYHKYKHLTE</sequence>
<accession>D9S1J7</accession>
<evidence type="ECO:0000313" key="3">
    <source>
        <dbReference type="EMBL" id="ADL07274.1"/>
    </source>
</evidence>
<reference evidence="3 4" key="1">
    <citation type="journal article" date="2010" name="Stand. Genomic Sci.">
        <title>Complete genome sequence of Thermosediminibacter oceani type strain (JW/IW-1228P).</title>
        <authorList>
            <person name="Pitluck S."/>
            <person name="Yasawong M."/>
            <person name="Munk C."/>
            <person name="Nolan M."/>
            <person name="Lapidus A."/>
            <person name="Lucas S."/>
            <person name="Glavina Del Rio T."/>
            <person name="Tice H."/>
            <person name="Cheng J.F."/>
            <person name="Bruce D."/>
            <person name="Detter C."/>
            <person name="Tapia R."/>
            <person name="Han C."/>
            <person name="Goodwin L."/>
            <person name="Liolios K."/>
            <person name="Ivanova N."/>
            <person name="Mavromatis K."/>
            <person name="Mikhailova N."/>
            <person name="Pati A."/>
            <person name="Chen A."/>
            <person name="Palaniappan K."/>
            <person name="Land M."/>
            <person name="Hauser L."/>
            <person name="Chang Y.J."/>
            <person name="Jeffries C.D."/>
            <person name="Rohde M."/>
            <person name="Spring S."/>
            <person name="Sikorski J."/>
            <person name="Goker M."/>
            <person name="Woyke T."/>
            <person name="Bristow J."/>
            <person name="Eisen J.A."/>
            <person name="Markowitz V."/>
            <person name="Hugenholtz P."/>
            <person name="Kyrpides N.C."/>
            <person name="Klenk H.P."/>
        </authorList>
    </citation>
    <scope>NUCLEOTIDE SEQUENCE [LARGE SCALE GENOMIC DNA]</scope>
    <source>
        <strain evidence="4">ATCC BAA-1034 / DSM 16646 / JW/IW-1228P</strain>
    </source>
</reference>
<evidence type="ECO:0000256" key="2">
    <source>
        <dbReference type="SAM" id="Phobius"/>
    </source>
</evidence>
<dbReference type="HOGENOM" id="CLU_1414585_0_0_9"/>
<dbReference type="Proteomes" id="UP000000272">
    <property type="component" value="Chromosome"/>
</dbReference>
<proteinExistence type="predicted"/>
<dbReference type="RefSeq" id="WP_013275323.1">
    <property type="nucleotide sequence ID" value="NC_014377.1"/>
</dbReference>
<evidence type="ECO:0000256" key="1">
    <source>
        <dbReference type="SAM" id="MobiDB-lite"/>
    </source>
</evidence>
<keyword evidence="2" id="KW-0812">Transmembrane</keyword>
<organism evidence="3 4">
    <name type="scientific">Thermosediminibacter oceani (strain ATCC BAA-1034 / DSM 16646 / JW/IW-1228P)</name>
    <dbReference type="NCBI Taxonomy" id="555079"/>
    <lineage>
        <taxon>Bacteria</taxon>
        <taxon>Bacillati</taxon>
        <taxon>Bacillota</taxon>
        <taxon>Clostridia</taxon>
        <taxon>Thermosediminibacterales</taxon>
        <taxon>Thermosediminibacteraceae</taxon>
        <taxon>Thermosediminibacter</taxon>
    </lineage>
</organism>
<dbReference type="AlphaFoldDB" id="D9S1J7"/>
<dbReference type="STRING" id="555079.Toce_0498"/>
<feature type="compositionally biased region" description="Basic and acidic residues" evidence="1">
    <location>
        <begin position="61"/>
        <end position="77"/>
    </location>
</feature>
<feature type="compositionally biased region" description="Polar residues" evidence="1">
    <location>
        <begin position="47"/>
        <end position="56"/>
    </location>
</feature>
<keyword evidence="2" id="KW-1133">Transmembrane helix</keyword>
<keyword evidence="2" id="KW-0472">Membrane</keyword>